<dbReference type="EMBL" id="JBBPBN010000078">
    <property type="protein sequence ID" value="KAK8984246.1"/>
    <property type="molecule type" value="Genomic_DNA"/>
</dbReference>
<protein>
    <submittedName>
        <fullName evidence="2">Uncharacterized protein</fullName>
    </submittedName>
</protein>
<accession>A0ABR2P723</accession>
<organism evidence="2 3">
    <name type="scientific">Hibiscus sabdariffa</name>
    <name type="common">roselle</name>
    <dbReference type="NCBI Taxonomy" id="183260"/>
    <lineage>
        <taxon>Eukaryota</taxon>
        <taxon>Viridiplantae</taxon>
        <taxon>Streptophyta</taxon>
        <taxon>Embryophyta</taxon>
        <taxon>Tracheophyta</taxon>
        <taxon>Spermatophyta</taxon>
        <taxon>Magnoliopsida</taxon>
        <taxon>eudicotyledons</taxon>
        <taxon>Gunneridae</taxon>
        <taxon>Pentapetalae</taxon>
        <taxon>rosids</taxon>
        <taxon>malvids</taxon>
        <taxon>Malvales</taxon>
        <taxon>Malvaceae</taxon>
        <taxon>Malvoideae</taxon>
        <taxon>Hibiscus</taxon>
    </lineage>
</organism>
<dbReference type="Proteomes" id="UP001396334">
    <property type="component" value="Unassembled WGS sequence"/>
</dbReference>
<evidence type="ECO:0000256" key="1">
    <source>
        <dbReference type="SAM" id="MobiDB-lite"/>
    </source>
</evidence>
<evidence type="ECO:0000313" key="2">
    <source>
        <dbReference type="EMBL" id="KAK8984246.1"/>
    </source>
</evidence>
<reference evidence="2 3" key="1">
    <citation type="journal article" date="2024" name="G3 (Bethesda)">
        <title>Genome assembly of Hibiscus sabdariffa L. provides insights into metabolisms of medicinal natural products.</title>
        <authorList>
            <person name="Kim T."/>
        </authorList>
    </citation>
    <scope>NUCLEOTIDE SEQUENCE [LARGE SCALE GENOMIC DNA]</scope>
    <source>
        <strain evidence="2">TK-2024</strain>
        <tissue evidence="2">Old leaves</tissue>
    </source>
</reference>
<name>A0ABR2P723_9ROSI</name>
<feature type="region of interest" description="Disordered" evidence="1">
    <location>
        <begin position="32"/>
        <end position="57"/>
    </location>
</feature>
<sequence>MILSVQSVIDGVAVSSTPITDVETIAVSMSISARPVMDDTNKKSSDDTNKKSPSWTDWTKKKISGIEGSIEKLFSSSSSSRSASTPAPTPTPNL</sequence>
<keyword evidence="3" id="KW-1185">Reference proteome</keyword>
<evidence type="ECO:0000313" key="3">
    <source>
        <dbReference type="Proteomes" id="UP001396334"/>
    </source>
</evidence>
<gene>
    <name evidence="2" type="ORF">V6N11_029563</name>
</gene>
<proteinExistence type="predicted"/>
<feature type="region of interest" description="Disordered" evidence="1">
    <location>
        <begin position="73"/>
        <end position="94"/>
    </location>
</feature>
<feature type="compositionally biased region" description="Low complexity" evidence="1">
    <location>
        <begin position="75"/>
        <end position="86"/>
    </location>
</feature>
<feature type="compositionally biased region" description="Basic and acidic residues" evidence="1">
    <location>
        <begin position="36"/>
        <end position="50"/>
    </location>
</feature>
<comment type="caution">
    <text evidence="2">The sequence shown here is derived from an EMBL/GenBank/DDBJ whole genome shotgun (WGS) entry which is preliminary data.</text>
</comment>